<evidence type="ECO:0008006" key="3">
    <source>
        <dbReference type="Google" id="ProtNLM"/>
    </source>
</evidence>
<dbReference type="EMBL" id="CP162511">
    <property type="protein sequence ID" value="XDI04524.1"/>
    <property type="molecule type" value="Genomic_DNA"/>
</dbReference>
<reference evidence="2" key="1">
    <citation type="submission" date="2024-05" db="EMBL/GenBank/DDBJ databases">
        <title>Herbiconiux sp. A18JL235.</title>
        <authorList>
            <person name="Zhang G."/>
        </authorList>
    </citation>
    <scope>NUCLEOTIDE SEQUENCE</scope>
    <source>
        <strain evidence="2">A18JL235</strain>
    </source>
</reference>
<dbReference type="AlphaFoldDB" id="A0AB39BE60"/>
<dbReference type="RefSeq" id="WP_368496929.1">
    <property type="nucleotide sequence ID" value="NZ_CP162511.1"/>
</dbReference>
<feature type="transmembrane region" description="Helical" evidence="1">
    <location>
        <begin position="48"/>
        <end position="67"/>
    </location>
</feature>
<evidence type="ECO:0000256" key="1">
    <source>
        <dbReference type="SAM" id="Phobius"/>
    </source>
</evidence>
<name>A0AB39BE60_9MICO</name>
<keyword evidence="1" id="KW-0812">Transmembrane</keyword>
<gene>
    <name evidence="2" type="ORF">ABFY20_14445</name>
</gene>
<accession>A0AB39BE60</accession>
<keyword evidence="1" id="KW-0472">Membrane</keyword>
<evidence type="ECO:0000313" key="2">
    <source>
        <dbReference type="EMBL" id="XDI04524.1"/>
    </source>
</evidence>
<feature type="transmembrane region" description="Helical" evidence="1">
    <location>
        <begin position="74"/>
        <end position="94"/>
    </location>
</feature>
<feature type="transmembrane region" description="Helical" evidence="1">
    <location>
        <begin position="21"/>
        <end position="42"/>
    </location>
</feature>
<protein>
    <recommendedName>
        <fullName evidence="3">DUF4175 domain-containing protein</fullName>
    </recommendedName>
</protein>
<keyword evidence="1" id="KW-1133">Transmembrane helix</keyword>
<organism evidence="2">
    <name type="scientific">Herbiconiux sp. A18JL235</name>
    <dbReference type="NCBI Taxonomy" id="3152363"/>
    <lineage>
        <taxon>Bacteria</taxon>
        <taxon>Bacillati</taxon>
        <taxon>Actinomycetota</taxon>
        <taxon>Actinomycetes</taxon>
        <taxon>Micrococcales</taxon>
        <taxon>Microbacteriaceae</taxon>
        <taxon>Herbiconiux</taxon>
    </lineage>
</organism>
<proteinExistence type="predicted"/>
<sequence length="96" mass="10239">MTSALDDPTQRPQTLQRPRGGVNPIAIVALLAGLAAIVLLVIRVPTWIPLWFAAIGLFVAMISVLGSRPSATRWVSTIAIAASVIPFAMMPLYITT</sequence>